<dbReference type="EMBL" id="VRLW01000001">
    <property type="protein sequence ID" value="KAA1260476.1"/>
    <property type="molecule type" value="Genomic_DNA"/>
</dbReference>
<evidence type="ECO:0000313" key="3">
    <source>
        <dbReference type="Proteomes" id="UP000322699"/>
    </source>
</evidence>
<dbReference type="AlphaFoldDB" id="A0A5B1CIQ4"/>
<protein>
    <recommendedName>
        <fullName evidence="4">Poly-gamma-glutamate system protein</fullName>
    </recommendedName>
</protein>
<evidence type="ECO:0000313" key="2">
    <source>
        <dbReference type="EMBL" id="KAA1260476.1"/>
    </source>
</evidence>
<feature type="transmembrane region" description="Helical" evidence="1">
    <location>
        <begin position="341"/>
        <end position="358"/>
    </location>
</feature>
<evidence type="ECO:0008006" key="4">
    <source>
        <dbReference type="Google" id="ProtNLM"/>
    </source>
</evidence>
<dbReference type="OrthoDB" id="6233025at2"/>
<comment type="caution">
    <text evidence="2">The sequence shown here is derived from an EMBL/GenBank/DDBJ whole genome shotgun (WGS) entry which is preliminary data.</text>
</comment>
<dbReference type="RefSeq" id="WP_068258056.1">
    <property type="nucleotide sequence ID" value="NZ_LWSK01000002.1"/>
</dbReference>
<dbReference type="InterPro" id="IPR027602">
    <property type="entry name" value="PGA_system"/>
</dbReference>
<accession>A0A5B1CIQ4</accession>
<dbReference type="Proteomes" id="UP000322699">
    <property type="component" value="Unassembled WGS sequence"/>
</dbReference>
<sequence length="385" mass="42564">MKSLYYRTQNVSSRALIWIAAITLVALLMLRQWPVRTSEWERERMLEASYRTEAAFDAIACRRVDLGQQMLRSQDPNETGMLGPSMSLVTTLPGHLDAKLTSINPNFAAVTVRLLLDAGIQRGDCVAIGMTGSFPALNISVLQACESLDLRPLIVSSAASSQFGANDPGMMWPDMEKILYDEGMINQRSLLTSPGGFRDAAAGMSEDTQKLLYDSIARNKARLLRCETLEESVDKRMEAFFRSAENETIKAYINVGGGAASVGGTEGNDLWGSGLILPDVLQTMDEEVDCVATRFLKRDVPLINMVHSVSMAKRYQLVIAGATPPIVGEGTVYESAAYRRWLALLGIVMILVTTWFAVKPPPAFTNLLQRSRSWSEKNEKPQWMV</sequence>
<name>A0A5B1CIQ4_9BACT</name>
<reference evidence="2 3" key="1">
    <citation type="submission" date="2019-08" db="EMBL/GenBank/DDBJ databases">
        <title>Deep-cultivation of Planctomycetes and their phenomic and genomic characterization uncovers novel biology.</title>
        <authorList>
            <person name="Wiegand S."/>
            <person name="Jogler M."/>
            <person name="Boedeker C."/>
            <person name="Pinto D."/>
            <person name="Vollmers J."/>
            <person name="Rivas-Marin E."/>
            <person name="Kohn T."/>
            <person name="Peeters S.H."/>
            <person name="Heuer A."/>
            <person name="Rast P."/>
            <person name="Oberbeckmann S."/>
            <person name="Bunk B."/>
            <person name="Jeske O."/>
            <person name="Meyerdierks A."/>
            <person name="Storesund J.E."/>
            <person name="Kallscheuer N."/>
            <person name="Luecker S."/>
            <person name="Lage O.M."/>
            <person name="Pohl T."/>
            <person name="Merkel B.J."/>
            <person name="Hornburger P."/>
            <person name="Mueller R.-W."/>
            <person name="Bruemmer F."/>
            <person name="Labrenz M."/>
            <person name="Spormann A.M."/>
            <person name="Op Den Camp H."/>
            <person name="Overmann J."/>
            <person name="Amann R."/>
            <person name="Jetten M.S.M."/>
            <person name="Mascher T."/>
            <person name="Medema M.H."/>
            <person name="Devos D.P."/>
            <person name="Kaster A.-K."/>
            <person name="Ovreas L."/>
            <person name="Rohde M."/>
            <person name="Galperin M.Y."/>
            <person name="Jogler C."/>
        </authorList>
    </citation>
    <scope>NUCLEOTIDE SEQUENCE [LARGE SCALE GENOMIC DNA]</scope>
    <source>
        <strain evidence="2 3">LF1</strain>
    </source>
</reference>
<feature type="transmembrane region" description="Helical" evidence="1">
    <location>
        <begin position="12"/>
        <end position="30"/>
    </location>
</feature>
<gene>
    <name evidence="2" type="ORF">LF1_30160</name>
</gene>
<keyword evidence="1" id="KW-0472">Membrane</keyword>
<proteinExistence type="predicted"/>
<dbReference type="NCBIfam" id="TIGR04332">
    <property type="entry name" value="gamma_Glu_sys"/>
    <property type="match status" value="1"/>
</dbReference>
<keyword evidence="1" id="KW-0812">Transmembrane</keyword>
<organism evidence="2 3">
    <name type="scientific">Rubripirellula obstinata</name>
    <dbReference type="NCBI Taxonomy" id="406547"/>
    <lineage>
        <taxon>Bacteria</taxon>
        <taxon>Pseudomonadati</taxon>
        <taxon>Planctomycetota</taxon>
        <taxon>Planctomycetia</taxon>
        <taxon>Pirellulales</taxon>
        <taxon>Pirellulaceae</taxon>
        <taxon>Rubripirellula</taxon>
    </lineage>
</organism>
<keyword evidence="1" id="KW-1133">Transmembrane helix</keyword>
<evidence type="ECO:0000256" key="1">
    <source>
        <dbReference type="SAM" id="Phobius"/>
    </source>
</evidence>
<keyword evidence="3" id="KW-1185">Reference proteome</keyword>